<dbReference type="GO" id="GO:0005737">
    <property type="term" value="C:cytoplasm"/>
    <property type="evidence" value="ECO:0007669"/>
    <property type="project" value="UniProtKB-SubCell"/>
</dbReference>
<evidence type="ECO:0000256" key="8">
    <source>
        <dbReference type="ARBA" id="ARBA00023136"/>
    </source>
</evidence>
<dbReference type="GO" id="GO:0008289">
    <property type="term" value="F:lipid binding"/>
    <property type="evidence" value="ECO:0007669"/>
    <property type="project" value="UniProtKB-KW"/>
</dbReference>
<dbReference type="PROSITE" id="PS50866">
    <property type="entry name" value="GOLD"/>
    <property type="match status" value="1"/>
</dbReference>
<feature type="region of interest" description="Disordered" evidence="10">
    <location>
        <begin position="92"/>
        <end position="162"/>
    </location>
</feature>
<evidence type="ECO:0000256" key="9">
    <source>
        <dbReference type="ARBA" id="ARBA00023306"/>
    </source>
</evidence>
<feature type="domain" description="CRAL-TRIO" evidence="11">
    <location>
        <begin position="278"/>
        <end position="454"/>
    </location>
</feature>
<feature type="compositionally biased region" description="Basic and acidic residues" evidence="10">
    <location>
        <begin position="103"/>
        <end position="116"/>
    </location>
</feature>
<dbReference type="SMART" id="SM00516">
    <property type="entry name" value="SEC14"/>
    <property type="match status" value="1"/>
</dbReference>
<comment type="caution">
    <text evidence="13">The sequence shown here is derived from an EMBL/GenBank/DDBJ whole genome shotgun (WGS) entry which is preliminary data.</text>
</comment>
<feature type="compositionally biased region" description="Basic and acidic residues" evidence="10">
    <location>
        <begin position="123"/>
        <end position="132"/>
    </location>
</feature>
<dbReference type="Pfam" id="PF25099">
    <property type="entry name" value="GOLD_PATL1_C"/>
    <property type="match status" value="1"/>
</dbReference>
<evidence type="ECO:0000256" key="6">
    <source>
        <dbReference type="ARBA" id="ARBA00022618"/>
    </source>
</evidence>
<dbReference type="Pfam" id="PF03765">
    <property type="entry name" value="CRAL_TRIO_N"/>
    <property type="match status" value="1"/>
</dbReference>
<keyword evidence="7" id="KW-0446">Lipid-binding</keyword>
<dbReference type="AlphaFoldDB" id="A0A0K9P5H6"/>
<dbReference type="PROSITE" id="PS50191">
    <property type="entry name" value="CRAL_TRIO"/>
    <property type="match status" value="1"/>
</dbReference>
<organism evidence="13 14">
    <name type="scientific">Zostera marina</name>
    <name type="common">Eelgrass</name>
    <dbReference type="NCBI Taxonomy" id="29655"/>
    <lineage>
        <taxon>Eukaryota</taxon>
        <taxon>Viridiplantae</taxon>
        <taxon>Streptophyta</taxon>
        <taxon>Embryophyta</taxon>
        <taxon>Tracheophyta</taxon>
        <taxon>Spermatophyta</taxon>
        <taxon>Magnoliopsida</taxon>
        <taxon>Liliopsida</taxon>
        <taxon>Zosteraceae</taxon>
        <taxon>Zostera</taxon>
    </lineage>
</organism>
<dbReference type="OMA" id="SKHRCDD"/>
<evidence type="ECO:0000313" key="14">
    <source>
        <dbReference type="Proteomes" id="UP000036987"/>
    </source>
</evidence>
<keyword evidence="4" id="KW-0813">Transport</keyword>
<evidence type="ECO:0000313" key="13">
    <source>
        <dbReference type="EMBL" id="KMZ64253.1"/>
    </source>
</evidence>
<feature type="region of interest" description="Disordered" evidence="10">
    <location>
        <begin position="1"/>
        <end position="53"/>
    </location>
</feature>
<keyword evidence="6" id="KW-0132">Cell division</keyword>
<dbReference type="InterPro" id="IPR001251">
    <property type="entry name" value="CRAL-TRIO_dom"/>
</dbReference>
<evidence type="ECO:0000256" key="2">
    <source>
        <dbReference type="ARBA" id="ARBA00004496"/>
    </source>
</evidence>
<evidence type="ECO:0000256" key="3">
    <source>
        <dbReference type="ARBA" id="ARBA00007155"/>
    </source>
</evidence>
<dbReference type="GO" id="GO:0051301">
    <property type="term" value="P:cell division"/>
    <property type="evidence" value="ECO:0007669"/>
    <property type="project" value="UniProtKB-KW"/>
</dbReference>
<dbReference type="InterPro" id="IPR011074">
    <property type="entry name" value="CRAL/TRIO_N_dom"/>
</dbReference>
<dbReference type="SMART" id="SM01100">
    <property type="entry name" value="CRAL_TRIO_N"/>
    <property type="match status" value="1"/>
</dbReference>
<dbReference type="Gene3D" id="3.40.525.10">
    <property type="entry name" value="CRAL-TRIO lipid binding domain"/>
    <property type="match status" value="1"/>
</dbReference>
<evidence type="ECO:0000259" key="12">
    <source>
        <dbReference type="PROSITE" id="PS50866"/>
    </source>
</evidence>
<comment type="subcellular location">
    <subcellularLocation>
        <location evidence="2">Cytoplasm</location>
    </subcellularLocation>
    <subcellularLocation>
        <location evidence="1">Membrane</location>
    </subcellularLocation>
</comment>
<dbReference type="SUPFAM" id="SSF46938">
    <property type="entry name" value="CRAL/TRIO N-terminal domain"/>
    <property type="match status" value="1"/>
</dbReference>
<dbReference type="CDD" id="cd00170">
    <property type="entry name" value="SEC14"/>
    <property type="match status" value="1"/>
</dbReference>
<evidence type="ECO:0000256" key="7">
    <source>
        <dbReference type="ARBA" id="ARBA00023121"/>
    </source>
</evidence>
<dbReference type="Proteomes" id="UP000036987">
    <property type="component" value="Unassembled WGS sequence"/>
</dbReference>
<dbReference type="InterPro" id="IPR009038">
    <property type="entry name" value="GOLD_dom"/>
</dbReference>
<gene>
    <name evidence="13" type="ORF">ZOSMA_37G01390</name>
</gene>
<dbReference type="OrthoDB" id="75724at2759"/>
<proteinExistence type="inferred from homology"/>
<accession>A0A0K9P5H6</accession>
<dbReference type="InterPro" id="IPR056794">
    <property type="entry name" value="PATL1-6_C_GOLD"/>
</dbReference>
<dbReference type="PANTHER" id="PTHR45932">
    <property type="entry name" value="PATELLIN-1"/>
    <property type="match status" value="1"/>
</dbReference>
<dbReference type="STRING" id="29655.A0A0K9P5H6"/>
<comment type="similarity">
    <text evidence="3">Belongs to the patellin family.</text>
</comment>
<evidence type="ECO:0000259" key="11">
    <source>
        <dbReference type="PROSITE" id="PS50191"/>
    </source>
</evidence>
<protein>
    <submittedName>
        <fullName evidence="13">Phosphatidylinositol transfer protein</fullName>
    </submittedName>
</protein>
<dbReference type="Pfam" id="PF00650">
    <property type="entry name" value="CRAL_TRIO"/>
    <property type="match status" value="1"/>
</dbReference>
<dbReference type="PANTHER" id="PTHR45932:SF17">
    <property type="entry name" value="CELLULAR RETINALDEHYDE-BINDING_TRIPLE FUNCTION DOMAIN-CONTAINING PROTEIN"/>
    <property type="match status" value="1"/>
</dbReference>
<evidence type="ECO:0000256" key="1">
    <source>
        <dbReference type="ARBA" id="ARBA00004370"/>
    </source>
</evidence>
<feature type="compositionally biased region" description="Polar residues" evidence="10">
    <location>
        <begin position="1"/>
        <end position="11"/>
    </location>
</feature>
<dbReference type="InterPro" id="IPR036865">
    <property type="entry name" value="CRAL-TRIO_dom_sf"/>
</dbReference>
<keyword evidence="9" id="KW-0131">Cell cycle</keyword>
<keyword evidence="8" id="KW-0472">Membrane</keyword>
<keyword evidence="14" id="KW-1185">Reference proteome</keyword>
<dbReference type="InterPro" id="IPR036273">
    <property type="entry name" value="CRAL/TRIO_N_dom_sf"/>
</dbReference>
<dbReference type="InterPro" id="IPR044834">
    <property type="entry name" value="PATL"/>
</dbReference>
<keyword evidence="5" id="KW-0963">Cytoplasm</keyword>
<reference evidence="14" key="1">
    <citation type="journal article" date="2016" name="Nature">
        <title>The genome of the seagrass Zostera marina reveals angiosperm adaptation to the sea.</title>
        <authorList>
            <person name="Olsen J.L."/>
            <person name="Rouze P."/>
            <person name="Verhelst B."/>
            <person name="Lin Y.-C."/>
            <person name="Bayer T."/>
            <person name="Collen J."/>
            <person name="Dattolo E."/>
            <person name="De Paoli E."/>
            <person name="Dittami S."/>
            <person name="Maumus F."/>
            <person name="Michel G."/>
            <person name="Kersting A."/>
            <person name="Lauritano C."/>
            <person name="Lohaus R."/>
            <person name="Toepel M."/>
            <person name="Tonon T."/>
            <person name="Vanneste K."/>
            <person name="Amirebrahimi M."/>
            <person name="Brakel J."/>
            <person name="Bostroem C."/>
            <person name="Chovatia M."/>
            <person name="Grimwood J."/>
            <person name="Jenkins J.W."/>
            <person name="Jueterbock A."/>
            <person name="Mraz A."/>
            <person name="Stam W.T."/>
            <person name="Tice H."/>
            <person name="Bornberg-Bauer E."/>
            <person name="Green P.J."/>
            <person name="Pearson G.A."/>
            <person name="Procaccini G."/>
            <person name="Duarte C.M."/>
            <person name="Schmutz J."/>
            <person name="Reusch T.B.H."/>
            <person name="Van de Peer Y."/>
        </authorList>
    </citation>
    <scope>NUCLEOTIDE SEQUENCE [LARGE SCALE GENOMIC DNA]</scope>
    <source>
        <strain evidence="14">cv. Finnish</strain>
    </source>
</reference>
<evidence type="ECO:0000256" key="10">
    <source>
        <dbReference type="SAM" id="MobiDB-lite"/>
    </source>
</evidence>
<feature type="domain" description="GOLD" evidence="12">
    <location>
        <begin position="461"/>
        <end position="560"/>
    </location>
</feature>
<dbReference type="GO" id="GO:0016020">
    <property type="term" value="C:membrane"/>
    <property type="evidence" value="ECO:0007669"/>
    <property type="project" value="UniProtKB-SubCell"/>
</dbReference>
<dbReference type="EMBL" id="LFYR01001173">
    <property type="protein sequence ID" value="KMZ64253.1"/>
    <property type="molecule type" value="Genomic_DNA"/>
</dbReference>
<name>A0A0K9P5H6_ZOSMR</name>
<dbReference type="SUPFAM" id="SSF52087">
    <property type="entry name" value="CRAL/TRIO domain"/>
    <property type="match status" value="1"/>
</dbReference>
<evidence type="ECO:0000256" key="4">
    <source>
        <dbReference type="ARBA" id="ARBA00022448"/>
    </source>
</evidence>
<sequence length="568" mass="63786">MAEETQLTLEKTATPVPDTEKETAAEETNVNVAASDVSAEDTADGKVDGLIPDNVSFKEESNDVKDLIDPEKKALDQLKELIVAALANNELSKPSLSPPMTLDKTEEKTTEEKTTEEFVQPLKELDREKEAETVELDPCLPPVDEKEEEPNNATVEKEEKPTGSIRLAVALAEEMKEEEDALKTVQAAEEAASSGATSDQVAVDAEKEVVEKAKPLPSRPEPEQVFIWGNPLIGGEKSDTILLKFLRARDFKVKEALTMIKNTIIWRKEFNIDTLLNEDLAIPELEKVVFTHGQDRDGHPVCYNVYGEFQNKSLYQKTFGDEEKRRVFLRWRVQVLENDIQEKLNFSPEGVCTMVQVTDLKNSPGPGKKELRQATKQALSLLQDNYPEFVAKQIFINVPWWYLAFNKMIAPLFTQRTKSKFVFSGPSKSAETLFKYIAPEQVPVKYGGFSMETDSEFSISDHAIDISIKPSTKHIVAIPVTEGTLVWELRVLGWDVSYGAEFVPNAEGGYTIIIQKMRKLSATDEPVIKNSFKIGESGKVIFTVHNLTSKKKKLLYRYKTKSPTDTME</sequence>
<evidence type="ECO:0000256" key="5">
    <source>
        <dbReference type="ARBA" id="ARBA00022490"/>
    </source>
</evidence>